<protein>
    <submittedName>
        <fullName evidence="2">Uncharacterized protein</fullName>
    </submittedName>
</protein>
<sequence length="81" mass="9017">MAAANRGRAARPPRFKSQSRSLRERRVPRFRPVGSRRAPAWLRSGLDRFTWGLGVRGATPFGGLARAPPAAPPGSKRRRDR</sequence>
<evidence type="ECO:0000256" key="1">
    <source>
        <dbReference type="SAM" id="MobiDB-lite"/>
    </source>
</evidence>
<dbReference type="AlphaFoldDB" id="A0A835ZY49"/>
<feature type="region of interest" description="Disordered" evidence="1">
    <location>
        <begin position="1"/>
        <end position="37"/>
    </location>
</feature>
<organism evidence="2 3">
    <name type="scientific">Ovis aries</name>
    <name type="common">Sheep</name>
    <dbReference type="NCBI Taxonomy" id="9940"/>
    <lineage>
        <taxon>Eukaryota</taxon>
        <taxon>Metazoa</taxon>
        <taxon>Chordata</taxon>
        <taxon>Craniata</taxon>
        <taxon>Vertebrata</taxon>
        <taxon>Euteleostomi</taxon>
        <taxon>Mammalia</taxon>
        <taxon>Eutheria</taxon>
        <taxon>Laurasiatheria</taxon>
        <taxon>Artiodactyla</taxon>
        <taxon>Ruminantia</taxon>
        <taxon>Pecora</taxon>
        <taxon>Bovidae</taxon>
        <taxon>Caprinae</taxon>
        <taxon>Ovis</taxon>
    </lineage>
</organism>
<accession>A0A835ZY49</accession>
<name>A0A835ZY49_SHEEP</name>
<gene>
    <name evidence="2" type="ORF">JEQ12_002399</name>
</gene>
<feature type="region of interest" description="Disordered" evidence="1">
    <location>
        <begin position="58"/>
        <end position="81"/>
    </location>
</feature>
<proteinExistence type="predicted"/>
<dbReference type="EMBL" id="JAEMGP010000011">
    <property type="protein sequence ID" value="KAG5202816.1"/>
    <property type="molecule type" value="Genomic_DNA"/>
</dbReference>
<evidence type="ECO:0000313" key="3">
    <source>
        <dbReference type="Proteomes" id="UP000664991"/>
    </source>
</evidence>
<comment type="caution">
    <text evidence="2">The sequence shown here is derived from an EMBL/GenBank/DDBJ whole genome shotgun (WGS) entry which is preliminary data.</text>
</comment>
<evidence type="ECO:0000313" key="2">
    <source>
        <dbReference type="EMBL" id="KAG5202816.1"/>
    </source>
</evidence>
<dbReference type="Proteomes" id="UP000664991">
    <property type="component" value="Unassembled WGS sequence"/>
</dbReference>
<reference evidence="2 3" key="1">
    <citation type="submission" date="2020-12" db="EMBL/GenBank/DDBJ databases">
        <title>De novo assembly of Tibetan sheep genome.</title>
        <authorList>
            <person name="Li X."/>
        </authorList>
    </citation>
    <scope>NUCLEOTIDE SEQUENCE [LARGE SCALE GENOMIC DNA]</scope>
    <source>
        <tissue evidence="2">Heart</tissue>
    </source>
</reference>